<evidence type="ECO:0000313" key="2">
    <source>
        <dbReference type="EMBL" id="KTC80369.1"/>
    </source>
</evidence>
<evidence type="ECO:0000313" key="3">
    <source>
        <dbReference type="EMBL" id="VEB39014.1"/>
    </source>
</evidence>
<protein>
    <submittedName>
        <fullName evidence="2">GNAT family acetyltransferase</fullName>
        <ecNumber evidence="3">2.3.1.183</ecNumber>
    </submittedName>
</protein>
<dbReference type="PANTHER" id="PTHR43617">
    <property type="entry name" value="L-AMINO ACID N-ACETYLTRANSFERASE"/>
    <property type="match status" value="1"/>
</dbReference>
<reference evidence="3 5" key="2">
    <citation type="submission" date="2018-12" db="EMBL/GenBank/DDBJ databases">
        <authorList>
            <consortium name="Pathogen Informatics"/>
        </authorList>
    </citation>
    <scope>NUCLEOTIDE SEQUENCE [LARGE SCALE GENOMIC DNA]</scope>
    <source>
        <strain evidence="3 5">NCTC11976</strain>
    </source>
</reference>
<dbReference type="Gene3D" id="3.40.630.30">
    <property type="match status" value="1"/>
</dbReference>
<keyword evidence="5" id="KW-1185">Reference proteome</keyword>
<dbReference type="AlphaFoldDB" id="A0A0W0SB69"/>
<dbReference type="OrthoDB" id="5292888at2"/>
<gene>
    <name evidence="3" type="primary">bar</name>
    <name evidence="2" type="ORF">Lche_2389</name>
    <name evidence="3" type="ORF">NCTC11976_03031</name>
</gene>
<sequence>MIKNYSTPNIRTATLEDAEAIAQIHISSWQKMYRDFIPEIILQNLSLKERTQQWHDLIKQDVKILVMEINNQLIGFASICPFRDFRADNTMGEISAIYLHPDYWRIGLGTKLCTAAISELANQGYKKILLWVFEDNIQARKFYDALGFEATSATKLEEFYEGGALLKEVLYQKVI</sequence>
<proteinExistence type="predicted"/>
<dbReference type="PATRIC" id="fig|28084.5.peg.2585"/>
<dbReference type="Pfam" id="PF00583">
    <property type="entry name" value="Acetyltransf_1"/>
    <property type="match status" value="1"/>
</dbReference>
<evidence type="ECO:0000313" key="4">
    <source>
        <dbReference type="Proteomes" id="UP000054921"/>
    </source>
</evidence>
<dbReference type="PANTHER" id="PTHR43617:SF30">
    <property type="entry name" value="HISTONE ACETYLTRANSFERASE"/>
    <property type="match status" value="1"/>
</dbReference>
<dbReference type="CDD" id="cd04301">
    <property type="entry name" value="NAT_SF"/>
    <property type="match status" value="1"/>
</dbReference>
<name>A0A0W0SB69_9GAMM</name>
<feature type="domain" description="N-acetyltransferase" evidence="1">
    <location>
        <begin position="8"/>
        <end position="172"/>
    </location>
</feature>
<dbReference type="Proteomes" id="UP000277577">
    <property type="component" value="Chromosome"/>
</dbReference>
<dbReference type="RefSeq" id="WP_028379883.1">
    <property type="nucleotide sequence ID" value="NZ_CAAAIT010000001.1"/>
</dbReference>
<dbReference type="EC" id="2.3.1.183" evidence="3"/>
<dbReference type="SUPFAM" id="SSF55729">
    <property type="entry name" value="Acyl-CoA N-acyltransferases (Nat)"/>
    <property type="match status" value="1"/>
</dbReference>
<reference evidence="2 4" key="1">
    <citation type="submission" date="2015-11" db="EMBL/GenBank/DDBJ databases">
        <title>Genomic analysis of 38 Legionella species identifies large and diverse effector repertoires.</title>
        <authorList>
            <person name="Burstein D."/>
            <person name="Amaro F."/>
            <person name="Zusman T."/>
            <person name="Lifshitz Z."/>
            <person name="Cohen O."/>
            <person name="Gilbert J.A."/>
            <person name="Pupko T."/>
            <person name="Shuman H.A."/>
            <person name="Segal G."/>
        </authorList>
    </citation>
    <scope>NUCLEOTIDE SEQUENCE [LARGE SCALE GENOMIC DNA]</scope>
    <source>
        <strain evidence="2 4">ORW</strain>
    </source>
</reference>
<organism evidence="2 4">
    <name type="scientific">Legionella cherrii</name>
    <dbReference type="NCBI Taxonomy" id="28084"/>
    <lineage>
        <taxon>Bacteria</taxon>
        <taxon>Pseudomonadati</taxon>
        <taxon>Pseudomonadota</taxon>
        <taxon>Gammaproteobacteria</taxon>
        <taxon>Legionellales</taxon>
        <taxon>Legionellaceae</taxon>
        <taxon>Legionella</taxon>
    </lineage>
</organism>
<dbReference type="InterPro" id="IPR000182">
    <property type="entry name" value="GNAT_dom"/>
</dbReference>
<dbReference type="InterPro" id="IPR016181">
    <property type="entry name" value="Acyl_CoA_acyltransferase"/>
</dbReference>
<dbReference type="EMBL" id="LNXW01000013">
    <property type="protein sequence ID" value="KTC80369.1"/>
    <property type="molecule type" value="Genomic_DNA"/>
</dbReference>
<evidence type="ECO:0000313" key="5">
    <source>
        <dbReference type="Proteomes" id="UP000277577"/>
    </source>
</evidence>
<keyword evidence="2" id="KW-0808">Transferase</keyword>
<dbReference type="EMBL" id="LR134173">
    <property type="protein sequence ID" value="VEB39014.1"/>
    <property type="molecule type" value="Genomic_DNA"/>
</dbReference>
<dbReference type="InterPro" id="IPR050276">
    <property type="entry name" value="MshD_Acetyltransferase"/>
</dbReference>
<dbReference type="Proteomes" id="UP000054921">
    <property type="component" value="Unassembled WGS sequence"/>
</dbReference>
<dbReference type="PROSITE" id="PS51186">
    <property type="entry name" value="GNAT"/>
    <property type="match status" value="1"/>
</dbReference>
<keyword evidence="3" id="KW-0012">Acyltransferase</keyword>
<dbReference type="GO" id="GO:0102971">
    <property type="term" value="F:phosphinothricin N-acetyltransferase activity"/>
    <property type="evidence" value="ECO:0007669"/>
    <property type="project" value="UniProtKB-EC"/>
</dbReference>
<evidence type="ECO:0000259" key="1">
    <source>
        <dbReference type="PROSITE" id="PS51186"/>
    </source>
</evidence>
<accession>A0A0W0SB69</accession>